<evidence type="ECO:0000259" key="7">
    <source>
        <dbReference type="SMART" id="SM01182"/>
    </source>
</evidence>
<keyword evidence="2 4" id="KW-0251">Elongation factor</keyword>
<evidence type="ECO:0000259" key="6">
    <source>
        <dbReference type="SMART" id="SM00888"/>
    </source>
</evidence>
<feature type="domain" description="Elongation factor 1 beta central acidic region eukaryote" evidence="7">
    <location>
        <begin position="98"/>
        <end position="124"/>
    </location>
</feature>
<dbReference type="PROSITE" id="PS00825">
    <property type="entry name" value="EF1BD_2"/>
    <property type="match status" value="1"/>
</dbReference>
<keyword evidence="9" id="KW-1185">Reference proteome</keyword>
<dbReference type="PANTHER" id="PTHR11595:SF21">
    <property type="entry name" value="ELONGATION FACTOR 1-BETA"/>
    <property type="match status" value="1"/>
</dbReference>
<organism evidence="8 9">
    <name type="scientific">Mycena indigotica</name>
    <dbReference type="NCBI Taxonomy" id="2126181"/>
    <lineage>
        <taxon>Eukaryota</taxon>
        <taxon>Fungi</taxon>
        <taxon>Dikarya</taxon>
        <taxon>Basidiomycota</taxon>
        <taxon>Agaricomycotina</taxon>
        <taxon>Agaricomycetes</taxon>
        <taxon>Agaricomycetidae</taxon>
        <taxon>Agaricales</taxon>
        <taxon>Marasmiineae</taxon>
        <taxon>Mycenaceae</taxon>
        <taxon>Mycena</taxon>
    </lineage>
</organism>
<gene>
    <name evidence="8" type="ORF">MIND_00967500</name>
</gene>
<evidence type="ECO:0000256" key="4">
    <source>
        <dbReference type="RuleBase" id="RU003791"/>
    </source>
</evidence>
<dbReference type="GO" id="GO:0003746">
    <property type="term" value="F:translation elongation factor activity"/>
    <property type="evidence" value="ECO:0007669"/>
    <property type="project" value="UniProtKB-KW"/>
</dbReference>
<dbReference type="Pfam" id="PF00736">
    <property type="entry name" value="EF1_GNE"/>
    <property type="match status" value="1"/>
</dbReference>
<dbReference type="InterPro" id="IPR001326">
    <property type="entry name" value="Transl_elong_EF1B_B/D_CS"/>
</dbReference>
<dbReference type="SUPFAM" id="SSF54984">
    <property type="entry name" value="eEF-1beta-like"/>
    <property type="match status" value="1"/>
</dbReference>
<feature type="coiled-coil region" evidence="5">
    <location>
        <begin position="187"/>
        <end position="214"/>
    </location>
</feature>
<proteinExistence type="inferred from homology"/>
<dbReference type="InterPro" id="IPR018940">
    <property type="entry name" value="EF-1_beta_acid_region_euk"/>
</dbReference>
<evidence type="ECO:0000256" key="5">
    <source>
        <dbReference type="SAM" id="Coils"/>
    </source>
</evidence>
<dbReference type="SMART" id="SM01182">
    <property type="entry name" value="EF-1_beta_acid"/>
    <property type="match status" value="1"/>
</dbReference>
<dbReference type="EMBL" id="JACAZF010000008">
    <property type="protein sequence ID" value="KAF7297341.1"/>
    <property type="molecule type" value="Genomic_DNA"/>
</dbReference>
<dbReference type="RefSeq" id="XP_037217700.1">
    <property type="nucleotide sequence ID" value="XM_037366288.1"/>
</dbReference>
<keyword evidence="5" id="KW-0175">Coiled coil</keyword>
<dbReference type="AlphaFoldDB" id="A0A8H6SEP1"/>
<dbReference type="InterPro" id="IPR036219">
    <property type="entry name" value="eEF-1beta-like_sf"/>
</dbReference>
<reference evidence="8" key="1">
    <citation type="submission" date="2020-05" db="EMBL/GenBank/DDBJ databases">
        <title>Mycena genomes resolve the evolution of fungal bioluminescence.</title>
        <authorList>
            <person name="Tsai I.J."/>
        </authorList>
    </citation>
    <scope>NUCLEOTIDE SEQUENCE</scope>
    <source>
        <strain evidence="8">171206Taipei</strain>
    </source>
</reference>
<dbReference type="InterPro" id="IPR014717">
    <property type="entry name" value="Transl_elong_EF1B/ribsomal_bS6"/>
</dbReference>
<dbReference type="InterPro" id="IPR036282">
    <property type="entry name" value="Glutathione-S-Trfase_C_sf"/>
</dbReference>
<evidence type="ECO:0000256" key="1">
    <source>
        <dbReference type="ARBA" id="ARBA00007411"/>
    </source>
</evidence>
<evidence type="ECO:0000256" key="3">
    <source>
        <dbReference type="ARBA" id="ARBA00022917"/>
    </source>
</evidence>
<dbReference type="OrthoDB" id="331763at2759"/>
<comment type="similarity">
    <text evidence="1 4">Belongs to the EF-1-beta/EF-1-delta family.</text>
</comment>
<dbReference type="SUPFAM" id="SSF47616">
    <property type="entry name" value="GST C-terminal domain-like"/>
    <property type="match status" value="1"/>
</dbReference>
<dbReference type="GeneID" id="59348804"/>
<dbReference type="InterPro" id="IPR049720">
    <property type="entry name" value="EF1B_bsu/dsu"/>
</dbReference>
<dbReference type="FunFam" id="3.30.70.60:FF:000001">
    <property type="entry name" value="Elongation factor 1-beta 1 like"/>
    <property type="match status" value="1"/>
</dbReference>
<dbReference type="PANTHER" id="PTHR11595">
    <property type="entry name" value="EF-HAND AND COILED-COIL DOMAIN-CONTAINING FAMILY MEMBER"/>
    <property type="match status" value="1"/>
</dbReference>
<evidence type="ECO:0000256" key="2">
    <source>
        <dbReference type="ARBA" id="ARBA00022768"/>
    </source>
</evidence>
<accession>A0A8H6SEP1</accession>
<feature type="domain" description="Translation elongation factor EF1B beta/delta subunit guanine nucleotide exchange" evidence="6">
    <location>
        <begin position="133"/>
        <end position="219"/>
    </location>
</feature>
<dbReference type="Proteomes" id="UP000636479">
    <property type="component" value="Unassembled WGS sequence"/>
</dbReference>
<sequence>MANLTKLSEHLATRSYIEGYTPSQADVVVFKAISSAPSADSHPHIARWYTHIKSYEAEFGTLSGSSTAGDAFLGESEAAAPAAAAPAAAADDDDEVDLFGSDDEEDAEAERIKAERVAAYAAKKANKPKVIAKSVVTLEVKPWDDETDMAALETSVRSIEKDGLVWGSSKLVSIGYGIKKLQITLVVEDDKISLDELQEQIQEFEDYVQSTDVAAMQKL</sequence>
<protein>
    <recommendedName>
        <fullName evidence="10">Elongation factor 1-beta</fullName>
    </recommendedName>
</protein>
<dbReference type="GO" id="GO:0005853">
    <property type="term" value="C:eukaryotic translation elongation factor 1 complex"/>
    <property type="evidence" value="ECO:0007669"/>
    <property type="project" value="InterPro"/>
</dbReference>
<dbReference type="GO" id="GO:0005829">
    <property type="term" value="C:cytosol"/>
    <property type="evidence" value="ECO:0007669"/>
    <property type="project" value="TreeGrafter"/>
</dbReference>
<evidence type="ECO:0000313" key="8">
    <source>
        <dbReference type="EMBL" id="KAF7297341.1"/>
    </source>
</evidence>
<name>A0A8H6SEP1_9AGAR</name>
<keyword evidence="3 4" id="KW-0648">Protein biosynthesis</keyword>
<dbReference type="Gene3D" id="1.20.1050.130">
    <property type="match status" value="1"/>
</dbReference>
<dbReference type="Gene3D" id="3.30.70.60">
    <property type="match status" value="1"/>
</dbReference>
<dbReference type="GO" id="GO:0005085">
    <property type="term" value="F:guanyl-nucleotide exchange factor activity"/>
    <property type="evidence" value="ECO:0007669"/>
    <property type="project" value="TreeGrafter"/>
</dbReference>
<dbReference type="Pfam" id="PF10587">
    <property type="entry name" value="EF-1_beta_acid"/>
    <property type="match status" value="1"/>
</dbReference>
<dbReference type="CDD" id="cd00292">
    <property type="entry name" value="EF1B"/>
    <property type="match status" value="1"/>
</dbReference>
<evidence type="ECO:0008006" key="10">
    <source>
        <dbReference type="Google" id="ProtNLM"/>
    </source>
</evidence>
<dbReference type="SMART" id="SM00888">
    <property type="entry name" value="EF1_GNE"/>
    <property type="match status" value="1"/>
</dbReference>
<dbReference type="PROSITE" id="PS00824">
    <property type="entry name" value="EF1BD_1"/>
    <property type="match status" value="1"/>
</dbReference>
<dbReference type="InterPro" id="IPR014038">
    <property type="entry name" value="EF1B_bsu/dsu_GNE"/>
</dbReference>
<comment type="caution">
    <text evidence="8">The sequence shown here is derived from an EMBL/GenBank/DDBJ whole genome shotgun (WGS) entry which is preliminary data.</text>
</comment>
<evidence type="ECO:0000313" key="9">
    <source>
        <dbReference type="Proteomes" id="UP000636479"/>
    </source>
</evidence>